<dbReference type="RefSeq" id="WP_127350845.1">
    <property type="nucleotide sequence ID" value="NZ_CP034791.1"/>
</dbReference>
<dbReference type="KEGG" id="ccha:ELD05_00110"/>
<accession>A0A3T0D2H2</accession>
<keyword evidence="2" id="KW-1185">Reference proteome</keyword>
<evidence type="ECO:0000313" key="2">
    <source>
        <dbReference type="Proteomes" id="UP000282930"/>
    </source>
</evidence>
<reference evidence="1 2" key="1">
    <citation type="submission" date="2018-12" db="EMBL/GenBank/DDBJ databases">
        <title>Genome sequence from the cellulolytic species, Caldicellulosiruptor changbaiensis.</title>
        <authorList>
            <person name="Blumer-Schuette S.E."/>
            <person name="Mendoza C."/>
        </authorList>
    </citation>
    <scope>NUCLEOTIDE SEQUENCE [LARGE SCALE GENOMIC DNA]</scope>
    <source>
        <strain evidence="1 2">CBS-Z</strain>
    </source>
</reference>
<evidence type="ECO:0000313" key="1">
    <source>
        <dbReference type="EMBL" id="AZT89219.1"/>
    </source>
</evidence>
<organism evidence="1 2">
    <name type="scientific">Caldicellulosiruptor changbaiensis</name>
    <dbReference type="NCBI Taxonomy" id="1222016"/>
    <lineage>
        <taxon>Bacteria</taxon>
        <taxon>Bacillati</taxon>
        <taxon>Bacillota</taxon>
        <taxon>Bacillota incertae sedis</taxon>
        <taxon>Caldicellulosiruptorales</taxon>
        <taxon>Caldicellulosiruptoraceae</taxon>
        <taxon>Caldicellulosiruptor</taxon>
    </lineage>
</organism>
<dbReference type="AlphaFoldDB" id="A0A3T0D2H2"/>
<gene>
    <name evidence="1" type="ORF">ELD05_00110</name>
</gene>
<dbReference type="Proteomes" id="UP000282930">
    <property type="component" value="Chromosome"/>
</dbReference>
<protein>
    <submittedName>
        <fullName evidence="1">Uncharacterized protein</fullName>
    </submittedName>
</protein>
<proteinExistence type="predicted"/>
<name>A0A3T0D2H2_9FIRM</name>
<dbReference type="EMBL" id="CP034791">
    <property type="protein sequence ID" value="AZT89219.1"/>
    <property type="molecule type" value="Genomic_DNA"/>
</dbReference>
<sequence>MGYINTNLQEVVDIVLKNISLSELVKEIDVTGSEIRVKIKPVSILPEIALKFTITSEAEKIVVLFDPAKSVIIYGFLLGKLKDEQIPGITLFKEGLEIDLQKLLLQNIKGIKIQNVFVTSSGEIKIDFSCG</sequence>